<sequence length="96" mass="11248">MKTVTHTQETITYPRLPLAVYRELAAHLLQIEGVTIELISQQSQEFVYEQSQIDHLKIAYASTISAPEKQRIEEILDYYAQIHTPYTREFKEYSLS</sequence>
<dbReference type="GeneID" id="88768739"/>
<dbReference type="EMBL" id="AESD01000842">
    <property type="protein sequence ID" value="EHJ09806.1"/>
    <property type="molecule type" value="Genomic_DNA"/>
</dbReference>
<dbReference type="PATRIC" id="fig|423471.3.peg.5062"/>
<dbReference type="RefSeq" id="WP_007308256.1">
    <property type="nucleotide sequence ID" value="NZ_AESD01000842.1"/>
</dbReference>
<accession>G5JDC8</accession>
<proteinExistence type="predicted"/>
<dbReference type="AlphaFoldDB" id="G5JDC8"/>
<dbReference type="Proteomes" id="UP000003477">
    <property type="component" value="Unassembled WGS sequence"/>
</dbReference>
<protein>
    <submittedName>
        <fullName evidence="1">Uncharacterized protein</fullName>
    </submittedName>
</protein>
<name>G5JDC8_CROWT</name>
<evidence type="ECO:0000313" key="2">
    <source>
        <dbReference type="Proteomes" id="UP000003477"/>
    </source>
</evidence>
<comment type="caution">
    <text evidence="1">The sequence shown here is derived from an EMBL/GenBank/DDBJ whole genome shotgun (WGS) entry which is preliminary data.</text>
</comment>
<gene>
    <name evidence="1" type="ORF">CWATWH0003_5422</name>
</gene>
<reference evidence="1 2" key="1">
    <citation type="journal article" date="2011" name="Front. Microbiol.">
        <title>Two Strains of Crocosphaera watsonii with Highly Conserved Genomes are Distinguished by Strain-Specific Features.</title>
        <authorList>
            <person name="Bench S.R."/>
            <person name="Ilikchyan I.N."/>
            <person name="Tripp H.J."/>
            <person name="Zehr J.P."/>
        </authorList>
    </citation>
    <scope>NUCLEOTIDE SEQUENCE [LARGE SCALE GENOMIC DNA]</scope>
    <source>
        <strain evidence="1 2">WH 0003</strain>
    </source>
</reference>
<evidence type="ECO:0000313" key="1">
    <source>
        <dbReference type="EMBL" id="EHJ09806.1"/>
    </source>
</evidence>
<organism evidence="1 2">
    <name type="scientific">Crocosphaera watsonii WH 0003</name>
    <dbReference type="NCBI Taxonomy" id="423471"/>
    <lineage>
        <taxon>Bacteria</taxon>
        <taxon>Bacillati</taxon>
        <taxon>Cyanobacteriota</taxon>
        <taxon>Cyanophyceae</taxon>
        <taxon>Oscillatoriophycideae</taxon>
        <taxon>Chroococcales</taxon>
        <taxon>Aphanothecaceae</taxon>
        <taxon>Crocosphaera</taxon>
    </lineage>
</organism>